<dbReference type="Proteomes" id="UP001374579">
    <property type="component" value="Unassembled WGS sequence"/>
</dbReference>
<reference evidence="5 6" key="1">
    <citation type="submission" date="2024-02" db="EMBL/GenBank/DDBJ databases">
        <title>Chromosome-scale genome assembly of the rough periwinkle Littorina saxatilis.</title>
        <authorList>
            <person name="De Jode A."/>
            <person name="Faria R."/>
            <person name="Formenti G."/>
            <person name="Sims Y."/>
            <person name="Smith T.P."/>
            <person name="Tracey A."/>
            <person name="Wood J.M.D."/>
            <person name="Zagrodzka Z.B."/>
            <person name="Johannesson K."/>
            <person name="Butlin R.K."/>
            <person name="Leder E.H."/>
        </authorList>
    </citation>
    <scope>NUCLEOTIDE SEQUENCE [LARGE SCALE GENOMIC DNA]</scope>
    <source>
        <strain evidence="5">Snail1</strain>
        <tissue evidence="5">Muscle</tissue>
    </source>
</reference>
<feature type="compositionally biased region" description="Acidic residues" evidence="4">
    <location>
        <begin position="839"/>
        <end position="848"/>
    </location>
</feature>
<evidence type="ECO:0000256" key="4">
    <source>
        <dbReference type="SAM" id="MobiDB-lite"/>
    </source>
</evidence>
<dbReference type="GO" id="GO:0008270">
    <property type="term" value="F:zinc ion binding"/>
    <property type="evidence" value="ECO:0007669"/>
    <property type="project" value="UniProtKB-KW"/>
</dbReference>
<protein>
    <recommendedName>
        <fullName evidence="7">Zinc finger PHD-type domain-containing protein</fullName>
    </recommendedName>
</protein>
<dbReference type="AlphaFoldDB" id="A0AAN9BKQ5"/>
<feature type="region of interest" description="Disordered" evidence="4">
    <location>
        <begin position="794"/>
        <end position="848"/>
    </location>
</feature>
<evidence type="ECO:0000313" key="6">
    <source>
        <dbReference type="Proteomes" id="UP001374579"/>
    </source>
</evidence>
<keyword evidence="6" id="KW-1185">Reference proteome</keyword>
<evidence type="ECO:0000256" key="3">
    <source>
        <dbReference type="ARBA" id="ARBA00022833"/>
    </source>
</evidence>
<sequence length="848" mass="95071">MPRRRVCKTKKIESWPCTKCIEECSEDCIECHECHGWVHRQCVPMTEEDFILWQDPAFYFVCRCCAFEGDLYSAAKVLRRFAAAPPLEIEKVAKSEALLVKLYSSVTSPAVEVEADDDSTASNVEDVDSNVISPDFLCSTTIDDMHDSDVEPVDCYHTSAVEVEAIDVAESSFSASFIDSILISPHVSDNEDVASSGISPDMYDSNVISSSPDVSGCDELNANGTHLPRGHFLEVDVLVSILKSAELPECSDEVPAGRKDDAYFLVKNERNVDRRMNGSRSNFYDDRGVWGSKGTSNKSLYVSKGGKLAQVLLKDGKYCFRRQENRQIVFVPLDPQPSEVITLHRYYVKHGASPGYEKRVSWLSSDPTVAAIAVHEYKGTMTHESVHGRTGSGNPGNYIRLDPDLMTKVRKDTSKTPRQVYFEHTQTDDGHSLRNRKQVYNCRYRAKKQEEPSTSHKANFADQVAGVEDLQMSLPFIQLVVRQNGKVPCIILYNNDQMSDLKRFCCPPLTAQSTVLGVDKTFNLSDVHVTCTVYKNLAVKNRTTKEHPIFFGPLFLHGDSDTDTYFLFFQRLAGELAHCDQSPIWGSDEETAIRSAVIKAFPASIRLSCTLHLKKNLDAVLADKVGLPRSERKGIVNSIFTKRGFLASATDTADVRDSVQHIMDSSDNIILQRHLARITPLLEDNVRGSHKPGLLLPSALWTNNNAESANHVLKHAVQWKSQKLVDLVQVIHGVITQQFNEVKRAMYGYGDYDLADEYQQFAVPYGVWQKKTLQQRERHLLKFSKTLKCVNSVRSTDGSKSAVAPTHKGRKPGQKKRTRTAKTSTPQPKRIRTRAPSSTDEDFETLPE</sequence>
<evidence type="ECO:0000256" key="2">
    <source>
        <dbReference type="ARBA" id="ARBA00022771"/>
    </source>
</evidence>
<evidence type="ECO:0000313" key="5">
    <source>
        <dbReference type="EMBL" id="KAK7108116.1"/>
    </source>
</evidence>
<gene>
    <name evidence="5" type="ORF">V1264_015910</name>
</gene>
<keyword evidence="1" id="KW-0479">Metal-binding</keyword>
<accession>A0AAN9BKQ5</accession>
<evidence type="ECO:0008006" key="7">
    <source>
        <dbReference type="Google" id="ProtNLM"/>
    </source>
</evidence>
<comment type="caution">
    <text evidence="5">The sequence shown here is derived from an EMBL/GenBank/DDBJ whole genome shotgun (WGS) entry which is preliminary data.</text>
</comment>
<dbReference type="PROSITE" id="PS01359">
    <property type="entry name" value="ZF_PHD_1"/>
    <property type="match status" value="1"/>
</dbReference>
<keyword evidence="2" id="KW-0863">Zinc-finger</keyword>
<name>A0AAN9BKQ5_9CAEN</name>
<dbReference type="EMBL" id="JBAMIC010000004">
    <property type="protein sequence ID" value="KAK7108116.1"/>
    <property type="molecule type" value="Genomic_DNA"/>
</dbReference>
<dbReference type="InterPro" id="IPR019786">
    <property type="entry name" value="Zinc_finger_PHD-type_CS"/>
</dbReference>
<evidence type="ECO:0000256" key="1">
    <source>
        <dbReference type="ARBA" id="ARBA00022723"/>
    </source>
</evidence>
<keyword evidence="3" id="KW-0862">Zinc</keyword>
<organism evidence="5 6">
    <name type="scientific">Littorina saxatilis</name>
    <dbReference type="NCBI Taxonomy" id="31220"/>
    <lineage>
        <taxon>Eukaryota</taxon>
        <taxon>Metazoa</taxon>
        <taxon>Spiralia</taxon>
        <taxon>Lophotrochozoa</taxon>
        <taxon>Mollusca</taxon>
        <taxon>Gastropoda</taxon>
        <taxon>Caenogastropoda</taxon>
        <taxon>Littorinimorpha</taxon>
        <taxon>Littorinoidea</taxon>
        <taxon>Littorinidae</taxon>
        <taxon>Littorina</taxon>
    </lineage>
</organism>
<feature type="compositionally biased region" description="Basic residues" evidence="4">
    <location>
        <begin position="807"/>
        <end position="820"/>
    </location>
</feature>
<proteinExistence type="predicted"/>